<dbReference type="InterPro" id="IPR003346">
    <property type="entry name" value="Transposase_20"/>
</dbReference>
<reference evidence="2 3" key="1">
    <citation type="submission" date="2016-10" db="EMBL/GenBank/DDBJ databases">
        <authorList>
            <person name="de Groot N.N."/>
        </authorList>
    </citation>
    <scope>NUCLEOTIDE SEQUENCE [LARGE SCALE GENOMIC DNA]</scope>
    <source>
        <strain evidence="2 3">DSM 26130</strain>
    </source>
</reference>
<dbReference type="GO" id="GO:0003677">
    <property type="term" value="F:DNA binding"/>
    <property type="evidence" value="ECO:0007669"/>
    <property type="project" value="InterPro"/>
</dbReference>
<name>A0A1I1ZD25_9BACT</name>
<protein>
    <submittedName>
        <fullName evidence="2">Transposase IS116/IS110/IS902 family protein</fullName>
    </submittedName>
</protein>
<keyword evidence="3" id="KW-1185">Reference proteome</keyword>
<dbReference type="GO" id="GO:0006313">
    <property type="term" value="P:DNA transposition"/>
    <property type="evidence" value="ECO:0007669"/>
    <property type="project" value="InterPro"/>
</dbReference>
<organism evidence="2 3">
    <name type="scientific">Spirosoma endophyticum</name>
    <dbReference type="NCBI Taxonomy" id="662367"/>
    <lineage>
        <taxon>Bacteria</taxon>
        <taxon>Pseudomonadati</taxon>
        <taxon>Bacteroidota</taxon>
        <taxon>Cytophagia</taxon>
        <taxon>Cytophagales</taxon>
        <taxon>Cytophagaceae</taxon>
        <taxon>Spirosoma</taxon>
    </lineage>
</organism>
<dbReference type="PANTHER" id="PTHR33055:SF13">
    <property type="entry name" value="TRANSPOSASE"/>
    <property type="match status" value="1"/>
</dbReference>
<dbReference type="InterPro" id="IPR047650">
    <property type="entry name" value="Transpos_IS110"/>
</dbReference>
<dbReference type="Proteomes" id="UP000198598">
    <property type="component" value="Unassembled WGS sequence"/>
</dbReference>
<gene>
    <name evidence="2" type="ORF">SAMN05216167_11276</name>
</gene>
<dbReference type="AlphaFoldDB" id="A0A1I1ZD25"/>
<evidence type="ECO:0000313" key="3">
    <source>
        <dbReference type="Proteomes" id="UP000198598"/>
    </source>
</evidence>
<evidence type="ECO:0000259" key="1">
    <source>
        <dbReference type="Pfam" id="PF02371"/>
    </source>
</evidence>
<feature type="domain" description="Transposase IS116/IS110/IS902 C-terminal" evidence="1">
    <location>
        <begin position="62"/>
        <end position="148"/>
    </location>
</feature>
<dbReference type="RefSeq" id="WP_245776767.1">
    <property type="nucleotide sequence ID" value="NZ_FOLQ01000012.1"/>
</dbReference>
<proteinExistence type="predicted"/>
<evidence type="ECO:0000313" key="2">
    <source>
        <dbReference type="EMBL" id="SFE29228.1"/>
    </source>
</evidence>
<sequence>MQELKTQCLNQKHALEHSPIQDLLITKQLDKIVVVYEQQMQALLKAINELIQKDLLLKSQVERLIEIKGLGLLSVATLIAETNGFEGFSNQRQLVSYAGYDVVENQSGKRVGKTRISKKGNSHIRRMLHLPAFNAVRYGEPACQALYERVYKRSGIKMKAYVAVQKKLLVLVYSIWKSEAIYDPLYSNQLTLKAKKIVPTSRTTQDEVAEADLSLG</sequence>
<dbReference type="PANTHER" id="PTHR33055">
    <property type="entry name" value="TRANSPOSASE FOR INSERTION SEQUENCE ELEMENT IS1111A"/>
    <property type="match status" value="1"/>
</dbReference>
<dbReference type="GO" id="GO:0004803">
    <property type="term" value="F:transposase activity"/>
    <property type="evidence" value="ECO:0007669"/>
    <property type="project" value="InterPro"/>
</dbReference>
<dbReference type="Pfam" id="PF02371">
    <property type="entry name" value="Transposase_20"/>
    <property type="match status" value="1"/>
</dbReference>
<accession>A0A1I1ZD25</accession>
<dbReference type="EMBL" id="FOLQ01000012">
    <property type="protein sequence ID" value="SFE29228.1"/>
    <property type="molecule type" value="Genomic_DNA"/>
</dbReference>
<dbReference type="STRING" id="662367.SAMN05216167_11276"/>